<dbReference type="InterPro" id="IPR007801">
    <property type="entry name" value="MbnB/TglH/ChrH"/>
</dbReference>
<dbReference type="PANTHER" id="PTHR42194:SF1">
    <property type="entry name" value="UPF0276 PROTEIN HI_1600"/>
    <property type="match status" value="1"/>
</dbReference>
<dbReference type="InterPro" id="IPR036237">
    <property type="entry name" value="Xyl_isomerase-like_sf"/>
</dbReference>
<dbReference type="EMBL" id="CP139725">
    <property type="protein sequence ID" value="WPZ20951.1"/>
    <property type="molecule type" value="Genomic_DNA"/>
</dbReference>
<evidence type="ECO:0000313" key="3">
    <source>
        <dbReference type="Proteomes" id="UP001326567"/>
    </source>
</evidence>
<dbReference type="NCBIfam" id="NF003818">
    <property type="entry name" value="PRK05409.1"/>
    <property type="match status" value="1"/>
</dbReference>
<evidence type="ECO:0000313" key="2">
    <source>
        <dbReference type="EMBL" id="WPZ20951.1"/>
    </source>
</evidence>
<dbReference type="Pfam" id="PF05114">
    <property type="entry name" value="MbnB_TglH_ChrH"/>
    <property type="match status" value="1"/>
</dbReference>
<name>A0ABZ0UZA3_9RHOB</name>
<dbReference type="Gene3D" id="3.20.20.150">
    <property type="entry name" value="Divalent-metal-dependent TIM barrel enzymes"/>
    <property type="match status" value="1"/>
</dbReference>
<dbReference type="Proteomes" id="UP001326567">
    <property type="component" value="Chromosome"/>
</dbReference>
<dbReference type="PANTHER" id="PTHR42194">
    <property type="entry name" value="UPF0276 PROTEIN HI_1600"/>
    <property type="match status" value="1"/>
</dbReference>
<gene>
    <name evidence="2" type="ORF">T7987_12280</name>
</gene>
<proteinExistence type="inferred from homology"/>
<dbReference type="RefSeq" id="WP_322328079.1">
    <property type="nucleotide sequence ID" value="NZ_CP139725.1"/>
</dbReference>
<organism evidence="2 3">
    <name type="scientific">Sulfitobacter faviae</name>
    <dbReference type="NCBI Taxonomy" id="1775881"/>
    <lineage>
        <taxon>Bacteria</taxon>
        <taxon>Pseudomonadati</taxon>
        <taxon>Pseudomonadota</taxon>
        <taxon>Alphaproteobacteria</taxon>
        <taxon>Rhodobacterales</taxon>
        <taxon>Roseobacteraceae</taxon>
        <taxon>Sulfitobacter</taxon>
    </lineage>
</organism>
<sequence>MRDDTPPLTTLPNAPGVGYKSRHFDGLMADPGPVRWIEVHAENYMGDGGRPHAQLRALQERFALSVHGVGLSIGGEGPLDTDHLARLKTLCDRTQPASFSEHLAWSTHGMEYFNDLLPLPYTEETLTRVAAHINQVQDVLGRQMLLENPSSYLAFEESDLSETDFLAEVIARTSCGLLLDVNNVFISATNLGLSPQGYIDAFPTDHVGEIHVGGHDDDTDDHGAPLLIDSHGKEVVDPVWDLLSYTLAQTGPKPVLVEWDYDVPDWPVLRAEANRAAEVLA</sequence>
<protein>
    <recommendedName>
        <fullName evidence="1">UPF0276 protein T7987_12280</fullName>
    </recommendedName>
</protein>
<comment type="similarity">
    <text evidence="1">Belongs to the UPF0276 family.</text>
</comment>
<keyword evidence="3" id="KW-1185">Reference proteome</keyword>
<accession>A0ABZ0UZA3</accession>
<evidence type="ECO:0000256" key="1">
    <source>
        <dbReference type="HAMAP-Rule" id="MF_00697"/>
    </source>
</evidence>
<dbReference type="HAMAP" id="MF_00697">
    <property type="entry name" value="UPF0276"/>
    <property type="match status" value="1"/>
</dbReference>
<dbReference type="SUPFAM" id="SSF51658">
    <property type="entry name" value="Xylose isomerase-like"/>
    <property type="match status" value="1"/>
</dbReference>
<reference evidence="2 3" key="1">
    <citation type="submission" date="2023-11" db="EMBL/GenBank/DDBJ databases">
        <title>From the Deep-Sea to the Surface: Bacterial Genomes Isolated from the Moytirra Hydrothermal Vent Plume.</title>
        <authorList>
            <person name="Major S.R."/>
        </authorList>
    </citation>
    <scope>NUCLEOTIDE SEQUENCE [LARGE SCALE GENOMIC DNA]</scope>
    <source>
        <strain evidence="2 3">OXR-9</strain>
    </source>
</reference>